<protein>
    <recommendedName>
        <fullName evidence="3">Glycosyl transferase CAP10 domain-containing protein</fullName>
    </recommendedName>
</protein>
<dbReference type="Proteomes" id="UP000678499">
    <property type="component" value="Unassembled WGS sequence"/>
</dbReference>
<organism evidence="4">
    <name type="scientific">Notodromas monacha</name>
    <dbReference type="NCBI Taxonomy" id="399045"/>
    <lineage>
        <taxon>Eukaryota</taxon>
        <taxon>Metazoa</taxon>
        <taxon>Ecdysozoa</taxon>
        <taxon>Arthropoda</taxon>
        <taxon>Crustacea</taxon>
        <taxon>Oligostraca</taxon>
        <taxon>Ostracoda</taxon>
        <taxon>Podocopa</taxon>
        <taxon>Podocopida</taxon>
        <taxon>Cypridocopina</taxon>
        <taxon>Cypridoidea</taxon>
        <taxon>Cyprididae</taxon>
        <taxon>Notodromas</taxon>
    </lineage>
</organism>
<evidence type="ECO:0000256" key="1">
    <source>
        <dbReference type="ARBA" id="ARBA00004319"/>
    </source>
</evidence>
<evidence type="ECO:0000313" key="4">
    <source>
        <dbReference type="EMBL" id="CAD7284009.1"/>
    </source>
</evidence>
<evidence type="ECO:0000313" key="5">
    <source>
        <dbReference type="Proteomes" id="UP000678499"/>
    </source>
</evidence>
<gene>
    <name evidence="4" type="ORF">NMOB1V02_LOCUS11617</name>
</gene>
<comment type="function">
    <text evidence="2">Protein O-glucosyltransferase. Catalyzes the reaction that attaches glucose through an O-glycosidic linkage to a conserved serine residue found in the consensus sequence C-X-S-X-[PA]-C in epidermal growth factor-like repeats. Regulates Notch signaling by glucosylating Notch in the ER, glucosylation is required for the correct folding and cleavage of Notch.</text>
</comment>
<sequence length="380" mass="44132">MHNDGAVFLIGKNIFLRADYVPSDECYCPVEISSWLEAMKCPASYKQLDEDLSYFQSVNMTGVHAEFLRTFNNPGAQSVCHYVIKNNQVFRECFGEHVGFKMFVDAILLSLTRRIRLPDVEFYANLGDWPLVKPGSNFPLFSWCGSDDTADILWPTYDLTEATLQMLNRVTLDVFSAAANAEMPWEKREEKAFWRGRDSNRERLDLVRFSKRKPDIVDAGLTRMFFFRDQMHEFEPLSPHISFFDFFQYKYMVNVDGTVAAYRLPYLLAGASLVLKQDSKYYEHFYSELIPGEHYRRLQRDLGDLEARVREARRDDASARRVGLAGRRFVLERLHPQHVLCYHVLLLKGCLRVIQGNSAIFISSRRHSRHFGGCQQNSAR</sequence>
<dbReference type="PANTHER" id="PTHR12203:SF122">
    <property type="entry name" value="GLYCOSYL TRANSFERASE CAP10 DOMAIN-CONTAINING PROTEIN"/>
    <property type="match status" value="1"/>
</dbReference>
<dbReference type="SMART" id="SM00672">
    <property type="entry name" value="CAP10"/>
    <property type="match status" value="1"/>
</dbReference>
<proteinExistence type="predicted"/>
<dbReference type="PANTHER" id="PTHR12203">
    <property type="entry name" value="KDEL LYS-ASP-GLU-LEU CONTAINING - RELATED"/>
    <property type="match status" value="1"/>
</dbReference>
<evidence type="ECO:0000256" key="2">
    <source>
        <dbReference type="ARBA" id="ARBA00045690"/>
    </source>
</evidence>
<keyword evidence="5" id="KW-1185">Reference proteome</keyword>
<dbReference type="InterPro" id="IPR006598">
    <property type="entry name" value="CAP10"/>
</dbReference>
<accession>A0A7R9GJY2</accession>
<dbReference type="OrthoDB" id="541052at2759"/>
<feature type="non-terminal residue" evidence="4">
    <location>
        <position position="380"/>
    </location>
</feature>
<feature type="domain" description="Glycosyl transferase CAP10" evidence="3">
    <location>
        <begin position="116"/>
        <end position="355"/>
    </location>
</feature>
<evidence type="ECO:0000259" key="3">
    <source>
        <dbReference type="SMART" id="SM00672"/>
    </source>
</evidence>
<dbReference type="EMBL" id="OA888721">
    <property type="protein sequence ID" value="CAD7284009.1"/>
    <property type="molecule type" value="Genomic_DNA"/>
</dbReference>
<dbReference type="InterPro" id="IPR051091">
    <property type="entry name" value="O-Glucosyltr/Glycosyltrsf_90"/>
</dbReference>
<dbReference type="Pfam" id="PF05686">
    <property type="entry name" value="Glyco_transf_90"/>
    <property type="match status" value="1"/>
</dbReference>
<dbReference type="GO" id="GO:0005788">
    <property type="term" value="C:endoplasmic reticulum lumen"/>
    <property type="evidence" value="ECO:0007669"/>
    <property type="project" value="UniProtKB-SubCell"/>
</dbReference>
<name>A0A7R9GJY2_9CRUS</name>
<dbReference type="AlphaFoldDB" id="A0A7R9GJY2"/>
<dbReference type="GO" id="GO:0046527">
    <property type="term" value="F:glucosyltransferase activity"/>
    <property type="evidence" value="ECO:0007669"/>
    <property type="project" value="TreeGrafter"/>
</dbReference>
<reference evidence="4" key="1">
    <citation type="submission" date="2020-11" db="EMBL/GenBank/DDBJ databases">
        <authorList>
            <person name="Tran Van P."/>
        </authorList>
    </citation>
    <scope>NUCLEOTIDE SEQUENCE</scope>
</reference>
<dbReference type="EMBL" id="CAJPEX010006684">
    <property type="protein sequence ID" value="CAG0924161.1"/>
    <property type="molecule type" value="Genomic_DNA"/>
</dbReference>
<comment type="subcellular location">
    <subcellularLocation>
        <location evidence="1">Endoplasmic reticulum lumen</location>
    </subcellularLocation>
</comment>